<reference evidence="1" key="2">
    <citation type="submission" date="2023-01" db="EMBL/GenBank/DDBJ databases">
        <authorList>
            <person name="Sun Q."/>
            <person name="Evtushenko L."/>
        </authorList>
    </citation>
    <scope>NUCLEOTIDE SEQUENCE</scope>
    <source>
        <strain evidence="1">VKM Ac-1940</strain>
    </source>
</reference>
<accession>A0A9W6HKZ1</accession>
<keyword evidence="2" id="KW-1185">Reference proteome</keyword>
<dbReference type="AlphaFoldDB" id="A0A9W6HKZ1"/>
<gene>
    <name evidence="1" type="ORF">GCM10017591_04990</name>
</gene>
<reference evidence="1" key="1">
    <citation type="journal article" date="2014" name="Int. J. Syst. Evol. Microbiol.">
        <title>Complete genome sequence of Corynebacterium casei LMG S-19264T (=DSM 44701T), isolated from a smear-ripened cheese.</title>
        <authorList>
            <consortium name="US DOE Joint Genome Institute (JGI-PGF)"/>
            <person name="Walter F."/>
            <person name="Albersmeier A."/>
            <person name="Kalinowski J."/>
            <person name="Ruckert C."/>
        </authorList>
    </citation>
    <scope>NUCLEOTIDE SEQUENCE</scope>
    <source>
        <strain evidence="1">VKM Ac-1940</strain>
    </source>
</reference>
<comment type="caution">
    <text evidence="1">The sequence shown here is derived from an EMBL/GenBank/DDBJ whole genome shotgun (WGS) entry which is preliminary data.</text>
</comment>
<sequence length="160" mass="18162">MLPGASDGWVPLPEGWVIHDRRVITRRALEDVFAWFPIPDPRGYAGIGLALLDKTDVAREFWMWTDASEERVARIVRLGYRRYVVELHGTNGCAVLEYPDRPTEEHRVASEEQDVLGHPMVSPARTFSSSVMAESCARMWLDHGRVHDGFELGRWETGGT</sequence>
<evidence type="ECO:0000313" key="2">
    <source>
        <dbReference type="Proteomes" id="UP001142291"/>
    </source>
</evidence>
<dbReference type="EMBL" id="BSER01000002">
    <property type="protein sequence ID" value="GLJ94438.1"/>
    <property type="molecule type" value="Genomic_DNA"/>
</dbReference>
<proteinExistence type="predicted"/>
<protein>
    <submittedName>
        <fullName evidence="1">Uncharacterized protein</fullName>
    </submittedName>
</protein>
<dbReference type="Proteomes" id="UP001142291">
    <property type="component" value="Unassembled WGS sequence"/>
</dbReference>
<organism evidence="1 2">
    <name type="scientific">Microbacterium dextranolyticum</name>
    <dbReference type="NCBI Taxonomy" id="36806"/>
    <lineage>
        <taxon>Bacteria</taxon>
        <taxon>Bacillati</taxon>
        <taxon>Actinomycetota</taxon>
        <taxon>Actinomycetes</taxon>
        <taxon>Micrococcales</taxon>
        <taxon>Microbacteriaceae</taxon>
        <taxon>Microbacterium</taxon>
    </lineage>
</organism>
<name>A0A9W6HKZ1_9MICO</name>
<evidence type="ECO:0000313" key="1">
    <source>
        <dbReference type="EMBL" id="GLJ94438.1"/>
    </source>
</evidence>